<keyword evidence="6" id="KW-1185">Reference proteome</keyword>
<proteinExistence type="inferred from homology"/>
<dbReference type="AlphaFoldDB" id="A0AA39P4X0"/>
<name>A0AA39P4X0_9AGAR</name>
<dbReference type="PANTHER" id="PTHR33365:SF11">
    <property type="entry name" value="TAT PATHWAY SIGNAL SEQUENCE"/>
    <property type="match status" value="1"/>
</dbReference>
<evidence type="ECO:0000313" key="6">
    <source>
        <dbReference type="Proteomes" id="UP001175227"/>
    </source>
</evidence>
<dbReference type="GO" id="GO:0016491">
    <property type="term" value="F:oxidoreductase activity"/>
    <property type="evidence" value="ECO:0007669"/>
    <property type="project" value="UniProtKB-KW"/>
</dbReference>
<organism evidence="5 6">
    <name type="scientific">Armillaria novae-zelandiae</name>
    <dbReference type="NCBI Taxonomy" id="153914"/>
    <lineage>
        <taxon>Eukaryota</taxon>
        <taxon>Fungi</taxon>
        <taxon>Dikarya</taxon>
        <taxon>Basidiomycota</taxon>
        <taxon>Agaricomycotina</taxon>
        <taxon>Agaricomycetes</taxon>
        <taxon>Agaricomycetidae</taxon>
        <taxon>Agaricales</taxon>
        <taxon>Marasmiineae</taxon>
        <taxon>Physalacriaceae</taxon>
        <taxon>Armillaria</taxon>
    </lineage>
</organism>
<keyword evidence="4" id="KW-0812">Transmembrane</keyword>
<comment type="similarity">
    <text evidence="3">Belongs to the ustYa family.</text>
</comment>
<feature type="transmembrane region" description="Helical" evidence="4">
    <location>
        <begin position="7"/>
        <end position="32"/>
    </location>
</feature>
<gene>
    <name evidence="5" type="ORF">IW261DRAFT_1609077</name>
</gene>
<dbReference type="GO" id="GO:0043386">
    <property type="term" value="P:mycotoxin biosynthetic process"/>
    <property type="evidence" value="ECO:0007669"/>
    <property type="project" value="InterPro"/>
</dbReference>
<evidence type="ECO:0000256" key="2">
    <source>
        <dbReference type="ARBA" id="ARBA00023002"/>
    </source>
</evidence>
<keyword evidence="2" id="KW-0560">Oxidoreductase</keyword>
<comment type="pathway">
    <text evidence="1">Mycotoxin biosynthesis.</text>
</comment>
<protein>
    <recommendedName>
        <fullName evidence="7">Oxidase ustYa</fullName>
    </recommendedName>
</protein>
<reference evidence="5" key="1">
    <citation type="submission" date="2023-06" db="EMBL/GenBank/DDBJ databases">
        <authorList>
            <consortium name="Lawrence Berkeley National Laboratory"/>
            <person name="Ahrendt S."/>
            <person name="Sahu N."/>
            <person name="Indic B."/>
            <person name="Wong-Bajracharya J."/>
            <person name="Merenyi Z."/>
            <person name="Ke H.-M."/>
            <person name="Monk M."/>
            <person name="Kocsube S."/>
            <person name="Drula E."/>
            <person name="Lipzen A."/>
            <person name="Balint B."/>
            <person name="Henrissat B."/>
            <person name="Andreopoulos B."/>
            <person name="Martin F.M."/>
            <person name="Harder C.B."/>
            <person name="Rigling D."/>
            <person name="Ford K.L."/>
            <person name="Foster G.D."/>
            <person name="Pangilinan J."/>
            <person name="Papanicolaou A."/>
            <person name="Barry K."/>
            <person name="LaButti K."/>
            <person name="Viragh M."/>
            <person name="Koriabine M."/>
            <person name="Yan M."/>
            <person name="Riley R."/>
            <person name="Champramary S."/>
            <person name="Plett K.L."/>
            <person name="Tsai I.J."/>
            <person name="Slot J."/>
            <person name="Sipos G."/>
            <person name="Plett J."/>
            <person name="Nagy L.G."/>
            <person name="Grigoriev I.V."/>
        </authorList>
    </citation>
    <scope>NUCLEOTIDE SEQUENCE</scope>
    <source>
        <strain evidence="5">ICMP 16352</strain>
    </source>
</reference>
<dbReference type="InterPro" id="IPR021765">
    <property type="entry name" value="UstYa-like"/>
</dbReference>
<keyword evidence="4" id="KW-1133">Transmembrane helix</keyword>
<sequence>MKLRSRIVYLSIFYLLIAILHTSNLVIHTIYWRTNKSSLLDSEVTGTNPAGFLGHDFPSSLPLSPSRSSLDRVPLSVQETVHYSLSGDASDNEWSNLTSAGFGYAHLGPDSRLFMVGMFHELHCLRVLNFAFDRSRKATGDHIHHCLNYLRQMALCSADVTLEPGDFTKRNFEGSRTGSVHVCRDWSALYDAMEDNWVQWEDVAGGDPSARAAASL</sequence>
<evidence type="ECO:0000313" key="5">
    <source>
        <dbReference type="EMBL" id="KAK0477366.1"/>
    </source>
</evidence>
<evidence type="ECO:0000256" key="4">
    <source>
        <dbReference type="SAM" id="Phobius"/>
    </source>
</evidence>
<keyword evidence="4" id="KW-0472">Membrane</keyword>
<evidence type="ECO:0000256" key="3">
    <source>
        <dbReference type="ARBA" id="ARBA00035112"/>
    </source>
</evidence>
<evidence type="ECO:0000256" key="1">
    <source>
        <dbReference type="ARBA" id="ARBA00004685"/>
    </source>
</evidence>
<dbReference type="PANTHER" id="PTHR33365">
    <property type="entry name" value="YALI0B05434P"/>
    <property type="match status" value="1"/>
</dbReference>
<dbReference type="EMBL" id="JAUEPR010000017">
    <property type="protein sequence ID" value="KAK0477366.1"/>
    <property type="molecule type" value="Genomic_DNA"/>
</dbReference>
<evidence type="ECO:0008006" key="7">
    <source>
        <dbReference type="Google" id="ProtNLM"/>
    </source>
</evidence>
<accession>A0AA39P4X0</accession>
<comment type="caution">
    <text evidence="5">The sequence shown here is derived from an EMBL/GenBank/DDBJ whole genome shotgun (WGS) entry which is preliminary data.</text>
</comment>
<dbReference type="Proteomes" id="UP001175227">
    <property type="component" value="Unassembled WGS sequence"/>
</dbReference>
<dbReference type="Pfam" id="PF11807">
    <property type="entry name" value="UstYa"/>
    <property type="match status" value="1"/>
</dbReference>